<accession>A0A9D4WI11</accession>
<keyword evidence="1" id="KW-0812">Transmembrane</keyword>
<evidence type="ECO:0008006" key="4">
    <source>
        <dbReference type="Google" id="ProtNLM"/>
    </source>
</evidence>
<evidence type="ECO:0000313" key="3">
    <source>
        <dbReference type="Proteomes" id="UP001058974"/>
    </source>
</evidence>
<dbReference type="AlphaFoldDB" id="A0A9D4WI11"/>
<name>A0A9D4WI11_PEA</name>
<reference evidence="2 3" key="1">
    <citation type="journal article" date="2022" name="Nat. Genet.">
        <title>Improved pea reference genome and pan-genome highlight genomic features and evolutionary characteristics.</title>
        <authorList>
            <person name="Yang T."/>
            <person name="Liu R."/>
            <person name="Luo Y."/>
            <person name="Hu S."/>
            <person name="Wang D."/>
            <person name="Wang C."/>
            <person name="Pandey M.K."/>
            <person name="Ge S."/>
            <person name="Xu Q."/>
            <person name="Li N."/>
            <person name="Li G."/>
            <person name="Huang Y."/>
            <person name="Saxena R.K."/>
            <person name="Ji Y."/>
            <person name="Li M."/>
            <person name="Yan X."/>
            <person name="He Y."/>
            <person name="Liu Y."/>
            <person name="Wang X."/>
            <person name="Xiang C."/>
            <person name="Varshney R.K."/>
            <person name="Ding H."/>
            <person name="Gao S."/>
            <person name="Zong X."/>
        </authorList>
    </citation>
    <scope>NUCLEOTIDE SEQUENCE [LARGE SCALE GENOMIC DNA]</scope>
    <source>
        <strain evidence="2 3">cv. Zhongwan 6</strain>
    </source>
</reference>
<proteinExistence type="predicted"/>
<keyword evidence="1" id="KW-0472">Membrane</keyword>
<dbReference type="Gramene" id="Psat05G0066700-T1">
    <property type="protein sequence ID" value="KAI5403168.1"/>
    <property type="gene ID" value="KIW84_050667"/>
</dbReference>
<dbReference type="PANTHER" id="PTHR33605:SF3">
    <property type="entry name" value="EARLY NODULIN-LIKE PROTEIN"/>
    <property type="match status" value="1"/>
</dbReference>
<protein>
    <recommendedName>
        <fullName evidence="4">Early nodulin-93-like</fullName>
    </recommendedName>
</protein>
<dbReference type="Proteomes" id="UP001058974">
    <property type="component" value="Chromosome 5"/>
</dbReference>
<dbReference type="PANTHER" id="PTHR33605">
    <property type="entry name" value="EARLY NODULIN-93"/>
    <property type="match status" value="1"/>
</dbReference>
<feature type="transmembrane region" description="Helical" evidence="1">
    <location>
        <begin position="47"/>
        <end position="69"/>
    </location>
</feature>
<gene>
    <name evidence="2" type="ORF">KIW84_050667</name>
</gene>
<comment type="caution">
    <text evidence="2">The sequence shown here is derived from an EMBL/GenBank/DDBJ whole genome shotgun (WGS) entry which is preliminary data.</text>
</comment>
<dbReference type="Gramene" id="Psat5g018360.1">
    <property type="protein sequence ID" value="Psat5g018360.1.cds"/>
    <property type="gene ID" value="Psat5g018360"/>
</dbReference>
<dbReference type="OrthoDB" id="634154at2759"/>
<organism evidence="2 3">
    <name type="scientific">Pisum sativum</name>
    <name type="common">Garden pea</name>
    <name type="synonym">Lathyrus oleraceus</name>
    <dbReference type="NCBI Taxonomy" id="3888"/>
    <lineage>
        <taxon>Eukaryota</taxon>
        <taxon>Viridiplantae</taxon>
        <taxon>Streptophyta</taxon>
        <taxon>Embryophyta</taxon>
        <taxon>Tracheophyta</taxon>
        <taxon>Spermatophyta</taxon>
        <taxon>Magnoliopsida</taxon>
        <taxon>eudicotyledons</taxon>
        <taxon>Gunneridae</taxon>
        <taxon>Pentapetalae</taxon>
        <taxon>rosids</taxon>
        <taxon>fabids</taxon>
        <taxon>Fabales</taxon>
        <taxon>Fabaceae</taxon>
        <taxon>Papilionoideae</taxon>
        <taxon>50 kb inversion clade</taxon>
        <taxon>NPAAA clade</taxon>
        <taxon>Hologalegina</taxon>
        <taxon>IRL clade</taxon>
        <taxon>Fabeae</taxon>
        <taxon>Lathyrus</taxon>
    </lineage>
</organism>
<dbReference type="EMBL" id="JAMSHJ010000005">
    <property type="protein sequence ID" value="KAI5403168.1"/>
    <property type="molecule type" value="Genomic_DNA"/>
</dbReference>
<sequence>MGIPSELRDMWVANKNRSLLIASPAEEQKRLRTNQCTSEGVRAGFKAAGIGCVASTVPTMVAVRLIPWAKANLNYTAQALIISAVSCASFFIVADKTILACARKQSLLLEKSLKQER</sequence>
<evidence type="ECO:0000313" key="2">
    <source>
        <dbReference type="EMBL" id="KAI5403168.1"/>
    </source>
</evidence>
<dbReference type="InterPro" id="IPR005050">
    <property type="entry name" value="Enod93"/>
</dbReference>
<dbReference type="Pfam" id="PF03386">
    <property type="entry name" value="ENOD93"/>
    <property type="match status" value="1"/>
</dbReference>
<keyword evidence="3" id="KW-1185">Reference proteome</keyword>
<feature type="transmembrane region" description="Helical" evidence="1">
    <location>
        <begin position="75"/>
        <end position="94"/>
    </location>
</feature>
<evidence type="ECO:0000256" key="1">
    <source>
        <dbReference type="SAM" id="Phobius"/>
    </source>
</evidence>
<keyword evidence="1" id="KW-1133">Transmembrane helix</keyword>